<reference evidence="1 2" key="1">
    <citation type="submission" date="2018-03" db="EMBL/GenBank/DDBJ databases">
        <title>Aquarubrobacter algicola gen. nov., sp. nov., a novel actinobacterium isolated from shallow eutrophic lake during the end of cyanobacterial harmful algal blooms.</title>
        <authorList>
            <person name="Chun S.J."/>
        </authorList>
    </citation>
    <scope>NUCLEOTIDE SEQUENCE [LARGE SCALE GENOMIC DNA]</scope>
    <source>
        <strain evidence="1 2">Seoho-28</strain>
    </source>
</reference>
<proteinExistence type="predicted"/>
<dbReference type="InterPro" id="IPR017853">
    <property type="entry name" value="GH"/>
</dbReference>
<comment type="caution">
    <text evidence="1">The sequence shown here is derived from an EMBL/GenBank/DDBJ whole genome shotgun (WGS) entry which is preliminary data.</text>
</comment>
<name>A0A2T4UFM7_9ACTN</name>
<dbReference type="AlphaFoldDB" id="A0A2T4UFM7"/>
<organism evidence="1 2">
    <name type="scientific">Paraconexibacter algicola</name>
    <dbReference type="NCBI Taxonomy" id="2133960"/>
    <lineage>
        <taxon>Bacteria</taxon>
        <taxon>Bacillati</taxon>
        <taxon>Actinomycetota</taxon>
        <taxon>Thermoleophilia</taxon>
        <taxon>Solirubrobacterales</taxon>
        <taxon>Paraconexibacteraceae</taxon>
        <taxon>Paraconexibacter</taxon>
    </lineage>
</organism>
<sequence length="390" mass="42508">MVQPRLAQPTPERVPQRLELGLTEFNAPLVRPPGDGGDPAFTPFRERAAALRPKYIRIVVDWYRVGAALSGDPDLAIPQNGCVRDIAPCEPFAGLRDQLRAVREQQDAGGGWEAVVVIAWVPPWAALPASGCERPGASERSRPITDAGMDAYRRLIRAVAALGRQEGVPLRWWSPYNEPNHPSFVSPQRDACDAASPSRAPAVYTRFVRAAQEELARLGGDRRLVLGELAGFAGPSPRGTGVGEFVSALPDDVACSGAVWAQHQYVRPDGRQFDAVGELERTLDARPCTTGRPVWVTETGVGGVLPGRPRATDDATLRAQCRAQFDQLLRWDADDRVTAVFQYTLRDDPIYPVALFDPGLTRAWPVYDAWRAWADTPAGAPPPQLPPSCS</sequence>
<accession>A0A2T4UFM7</accession>
<evidence type="ECO:0000313" key="1">
    <source>
        <dbReference type="EMBL" id="PTL56594.1"/>
    </source>
</evidence>
<dbReference type="Proteomes" id="UP000240739">
    <property type="component" value="Unassembled WGS sequence"/>
</dbReference>
<protein>
    <submittedName>
        <fullName evidence="1">Uncharacterized protein</fullName>
    </submittedName>
</protein>
<keyword evidence="2" id="KW-1185">Reference proteome</keyword>
<evidence type="ECO:0000313" key="2">
    <source>
        <dbReference type="Proteomes" id="UP000240739"/>
    </source>
</evidence>
<dbReference type="Gene3D" id="3.20.20.80">
    <property type="entry name" value="Glycosidases"/>
    <property type="match status" value="1"/>
</dbReference>
<dbReference type="SUPFAM" id="SSF51445">
    <property type="entry name" value="(Trans)glycosidases"/>
    <property type="match status" value="1"/>
</dbReference>
<dbReference type="EMBL" id="PYYB01000002">
    <property type="protein sequence ID" value="PTL56594.1"/>
    <property type="molecule type" value="Genomic_DNA"/>
</dbReference>
<gene>
    <name evidence="1" type="ORF">C7Y72_16740</name>
</gene>